<keyword evidence="3" id="KW-0732">Signal</keyword>
<evidence type="ECO:0000259" key="4">
    <source>
        <dbReference type="Pfam" id="PF01108"/>
    </source>
</evidence>
<sequence>MWPLRAAMFLLCCAGCWCCSLTKAYVKSKNFFSVLHWEAVDIQGQTVLYSVQYNLYGNPYRPVTWCQNISAPVCDLTDVMSNVLSSMTVKYHFRITVAGLCMGDVNFDPFRQTTLAAPQLSVASNKTHLNVTVSPPMIPWNRSIETVASRGGVKYTVHLTHPKSVDGKVFEDTSRSVLIWLVETDVQYCGDVVYTLTHPAWSNHSESASFCVDVSAPNSRFHILMWPGLLVLLVLIILPITLCQLSVKSKRPLPKVLKLSKNTSRPFCSNPRDDISKVEVWSGLFGNCDPQAISPWQKSEIVGNVNPYASQAPYRCQQDVPVPDSAGSSVHYSFCLPVQSFREPSSDGGADETSSDSIGPEPVQSISDTELCSETLVVPVRPAKNGALQFQDCLFQFAADLSSPAADQESEGLTGEQAPLLTDLVQSCNSYLPVHVPHVVTSNYRQNWLQGIPLEGKQDQRTYILRTDVTEPEEDFRDGEEPRVGVVILDRWT</sequence>
<dbReference type="InterPro" id="IPR036116">
    <property type="entry name" value="FN3_sf"/>
</dbReference>
<evidence type="ECO:0000256" key="2">
    <source>
        <dbReference type="SAM" id="Phobius"/>
    </source>
</evidence>
<feature type="signal peptide" evidence="3">
    <location>
        <begin position="1"/>
        <end position="18"/>
    </location>
</feature>
<evidence type="ECO:0000259" key="5">
    <source>
        <dbReference type="Pfam" id="PF09294"/>
    </source>
</evidence>
<evidence type="ECO:0000256" key="3">
    <source>
        <dbReference type="SAM" id="SignalP"/>
    </source>
</evidence>
<protein>
    <submittedName>
        <fullName evidence="6">Uncharacterized protein</fullName>
    </submittedName>
</protein>
<keyword evidence="2" id="KW-0472">Membrane</keyword>
<feature type="domain" description="Interferon/interleukin receptor" evidence="5">
    <location>
        <begin position="113"/>
        <end position="207"/>
    </location>
</feature>
<comment type="caution">
    <text evidence="6">The sequence shown here is derived from an EMBL/GenBank/DDBJ whole genome shotgun (WGS) entry which is preliminary data.</text>
</comment>
<evidence type="ECO:0000313" key="6">
    <source>
        <dbReference type="EMBL" id="KAK7158320.1"/>
    </source>
</evidence>
<dbReference type="InterPro" id="IPR050650">
    <property type="entry name" value="Type-II_Cytokine-TF_Rcpt"/>
</dbReference>
<dbReference type="PANTHER" id="PTHR20859">
    <property type="entry name" value="INTERFERON/INTERLEUKIN RECEPTOR"/>
    <property type="match status" value="1"/>
</dbReference>
<keyword evidence="2" id="KW-1133">Transmembrane helix</keyword>
<dbReference type="InterPro" id="IPR015373">
    <property type="entry name" value="Interferon/interleukin_rcp_dom"/>
</dbReference>
<feature type="transmembrane region" description="Helical" evidence="2">
    <location>
        <begin position="224"/>
        <end position="245"/>
    </location>
</feature>
<dbReference type="Pfam" id="PF09294">
    <property type="entry name" value="Interfer-bind"/>
    <property type="match status" value="1"/>
</dbReference>
<dbReference type="InterPro" id="IPR013783">
    <property type="entry name" value="Ig-like_fold"/>
</dbReference>
<dbReference type="InterPro" id="IPR003961">
    <property type="entry name" value="FN3_dom"/>
</dbReference>
<keyword evidence="2" id="KW-0812">Transmembrane</keyword>
<dbReference type="Proteomes" id="UP001364617">
    <property type="component" value="Unassembled WGS sequence"/>
</dbReference>
<dbReference type="PANTHER" id="PTHR20859:SF53">
    <property type="entry name" value="INTERLEUKIN-22 RECEPTOR SUBUNIT ALPHA-1"/>
    <property type="match status" value="1"/>
</dbReference>
<feature type="region of interest" description="Disordered" evidence="1">
    <location>
        <begin position="343"/>
        <end position="364"/>
    </location>
</feature>
<dbReference type="SUPFAM" id="SSF49265">
    <property type="entry name" value="Fibronectin type III"/>
    <property type="match status" value="1"/>
</dbReference>
<name>A0AAN9D2H6_9TELE</name>
<gene>
    <name evidence="6" type="ORF">R3I93_009510</name>
</gene>
<keyword evidence="7" id="KW-1185">Reference proteome</keyword>
<reference evidence="6 7" key="1">
    <citation type="submission" date="2024-02" db="EMBL/GenBank/DDBJ databases">
        <title>Chromosome-level genome assembly of the Eurasian Minnow (Phoxinus phoxinus).</title>
        <authorList>
            <person name="Oriowo T.O."/>
            <person name="Martin S."/>
            <person name="Stange M."/>
            <person name="Chrysostomakis Y."/>
            <person name="Brown T."/>
            <person name="Winkler S."/>
            <person name="Kukowka S."/>
            <person name="Myers E.W."/>
            <person name="Bohne A."/>
        </authorList>
    </citation>
    <scope>NUCLEOTIDE SEQUENCE [LARGE SCALE GENOMIC DNA]</scope>
    <source>
        <strain evidence="6">ZFMK-TIS-60720</strain>
        <tissue evidence="6">Whole Organism</tissue>
    </source>
</reference>
<feature type="chain" id="PRO_5042994943" evidence="3">
    <location>
        <begin position="19"/>
        <end position="493"/>
    </location>
</feature>
<evidence type="ECO:0000256" key="1">
    <source>
        <dbReference type="SAM" id="MobiDB-lite"/>
    </source>
</evidence>
<dbReference type="GO" id="GO:0005886">
    <property type="term" value="C:plasma membrane"/>
    <property type="evidence" value="ECO:0007669"/>
    <property type="project" value="TreeGrafter"/>
</dbReference>
<dbReference type="Pfam" id="PF01108">
    <property type="entry name" value="Tissue_fac"/>
    <property type="match status" value="1"/>
</dbReference>
<proteinExistence type="predicted"/>
<dbReference type="EMBL" id="JAYKXH010000009">
    <property type="protein sequence ID" value="KAK7158320.1"/>
    <property type="molecule type" value="Genomic_DNA"/>
</dbReference>
<organism evidence="6 7">
    <name type="scientific">Phoxinus phoxinus</name>
    <name type="common">Eurasian minnow</name>
    <dbReference type="NCBI Taxonomy" id="58324"/>
    <lineage>
        <taxon>Eukaryota</taxon>
        <taxon>Metazoa</taxon>
        <taxon>Chordata</taxon>
        <taxon>Craniata</taxon>
        <taxon>Vertebrata</taxon>
        <taxon>Euteleostomi</taxon>
        <taxon>Actinopterygii</taxon>
        <taxon>Neopterygii</taxon>
        <taxon>Teleostei</taxon>
        <taxon>Ostariophysi</taxon>
        <taxon>Cypriniformes</taxon>
        <taxon>Leuciscidae</taxon>
        <taxon>Phoxininae</taxon>
        <taxon>Phoxinus</taxon>
    </lineage>
</organism>
<evidence type="ECO:0000313" key="7">
    <source>
        <dbReference type="Proteomes" id="UP001364617"/>
    </source>
</evidence>
<dbReference type="GO" id="GO:0004896">
    <property type="term" value="F:cytokine receptor activity"/>
    <property type="evidence" value="ECO:0007669"/>
    <property type="project" value="TreeGrafter"/>
</dbReference>
<dbReference type="Gene3D" id="2.60.40.10">
    <property type="entry name" value="Immunoglobulins"/>
    <property type="match status" value="1"/>
</dbReference>
<feature type="domain" description="Fibronectin type-III" evidence="4">
    <location>
        <begin position="24"/>
        <end position="95"/>
    </location>
</feature>
<dbReference type="AlphaFoldDB" id="A0AAN9D2H6"/>
<accession>A0AAN9D2H6</accession>